<dbReference type="RefSeq" id="WP_113921108.1">
    <property type="nucleotide sequence ID" value="NZ_QNRX01000013.1"/>
</dbReference>
<evidence type="ECO:0000313" key="1">
    <source>
        <dbReference type="EMBL" id="RBP61832.1"/>
    </source>
</evidence>
<comment type="caution">
    <text evidence="1">The sequence shown here is derived from an EMBL/GenBank/DDBJ whole genome shotgun (WGS) entry which is preliminary data.</text>
</comment>
<name>A0A366I506_9FIRM</name>
<protein>
    <recommendedName>
        <fullName evidence="3">N-acetyltransferase domain-containing protein</fullName>
    </recommendedName>
</protein>
<sequence length="119" mass="14163">MIEIKIYERSQLDFKLNEEESTHVCIMTEEKKILGVAGFTYYKHGVILNFTEMRLEDPFLFDGLVKSVINFTYNRGVDELEVYDEDTVDYMNENEIEMINNRILIKEFYSKNSCDHKKV</sequence>
<organism evidence="1 2">
    <name type="scientific">Alkalibaculum bacchi</name>
    <dbReference type="NCBI Taxonomy" id="645887"/>
    <lineage>
        <taxon>Bacteria</taxon>
        <taxon>Bacillati</taxon>
        <taxon>Bacillota</taxon>
        <taxon>Clostridia</taxon>
        <taxon>Eubacteriales</taxon>
        <taxon>Eubacteriaceae</taxon>
        <taxon>Alkalibaculum</taxon>
    </lineage>
</organism>
<dbReference type="Proteomes" id="UP000253490">
    <property type="component" value="Unassembled WGS sequence"/>
</dbReference>
<gene>
    <name evidence="1" type="ORF">DES36_11344</name>
</gene>
<keyword evidence="2" id="KW-1185">Reference proteome</keyword>
<accession>A0A366I506</accession>
<evidence type="ECO:0008006" key="3">
    <source>
        <dbReference type="Google" id="ProtNLM"/>
    </source>
</evidence>
<evidence type="ECO:0000313" key="2">
    <source>
        <dbReference type="Proteomes" id="UP000253490"/>
    </source>
</evidence>
<reference evidence="1 2" key="1">
    <citation type="submission" date="2018-06" db="EMBL/GenBank/DDBJ databases">
        <title>Genomic Encyclopedia of Type Strains, Phase IV (KMG-IV): sequencing the most valuable type-strain genomes for metagenomic binning, comparative biology and taxonomic classification.</title>
        <authorList>
            <person name="Goeker M."/>
        </authorList>
    </citation>
    <scope>NUCLEOTIDE SEQUENCE [LARGE SCALE GENOMIC DNA]</scope>
    <source>
        <strain evidence="1 2">DSM 22112</strain>
    </source>
</reference>
<dbReference type="EMBL" id="QNRX01000013">
    <property type="protein sequence ID" value="RBP61832.1"/>
    <property type="molecule type" value="Genomic_DNA"/>
</dbReference>
<dbReference type="AlphaFoldDB" id="A0A366I506"/>
<proteinExistence type="predicted"/>